<evidence type="ECO:0000313" key="2">
    <source>
        <dbReference type="EMBL" id="KAE9399011.1"/>
    </source>
</evidence>
<feature type="compositionally biased region" description="Basic and acidic residues" evidence="1">
    <location>
        <begin position="227"/>
        <end position="242"/>
    </location>
</feature>
<dbReference type="OrthoDB" id="27934at2759"/>
<feature type="compositionally biased region" description="Basic and acidic residues" evidence="1">
    <location>
        <begin position="68"/>
        <end position="77"/>
    </location>
</feature>
<feature type="region of interest" description="Disordered" evidence="1">
    <location>
        <begin position="184"/>
        <end position="247"/>
    </location>
</feature>
<reference evidence="2" key="1">
    <citation type="journal article" date="2019" name="Environ. Microbiol.">
        <title>Fungal ecological strategies reflected in gene transcription - a case study of two litter decomposers.</title>
        <authorList>
            <person name="Barbi F."/>
            <person name="Kohler A."/>
            <person name="Barry K."/>
            <person name="Baskaran P."/>
            <person name="Daum C."/>
            <person name="Fauchery L."/>
            <person name="Ihrmark K."/>
            <person name="Kuo A."/>
            <person name="LaButti K."/>
            <person name="Lipzen A."/>
            <person name="Morin E."/>
            <person name="Grigoriev I.V."/>
            <person name="Henrissat B."/>
            <person name="Lindahl B."/>
            <person name="Martin F."/>
        </authorList>
    </citation>
    <scope>NUCLEOTIDE SEQUENCE</scope>
    <source>
        <strain evidence="2">JB14</strain>
    </source>
</reference>
<feature type="compositionally biased region" description="Polar residues" evidence="1">
    <location>
        <begin position="110"/>
        <end position="125"/>
    </location>
</feature>
<keyword evidence="3" id="KW-1185">Reference proteome</keyword>
<feature type="compositionally biased region" description="Polar residues" evidence="1">
    <location>
        <begin position="78"/>
        <end position="89"/>
    </location>
</feature>
<proteinExistence type="predicted"/>
<evidence type="ECO:0000313" key="3">
    <source>
        <dbReference type="Proteomes" id="UP000799118"/>
    </source>
</evidence>
<organism evidence="2 3">
    <name type="scientific">Gymnopus androsaceus JB14</name>
    <dbReference type="NCBI Taxonomy" id="1447944"/>
    <lineage>
        <taxon>Eukaryota</taxon>
        <taxon>Fungi</taxon>
        <taxon>Dikarya</taxon>
        <taxon>Basidiomycota</taxon>
        <taxon>Agaricomycotina</taxon>
        <taxon>Agaricomycetes</taxon>
        <taxon>Agaricomycetidae</taxon>
        <taxon>Agaricales</taxon>
        <taxon>Marasmiineae</taxon>
        <taxon>Omphalotaceae</taxon>
        <taxon>Gymnopus</taxon>
    </lineage>
</organism>
<accession>A0A6A4HN24</accession>
<gene>
    <name evidence="2" type="ORF">BT96DRAFT_965769</name>
</gene>
<protein>
    <submittedName>
        <fullName evidence="2">Uncharacterized protein</fullName>
    </submittedName>
</protein>
<feature type="region of interest" description="Disordered" evidence="1">
    <location>
        <begin position="1"/>
        <end position="125"/>
    </location>
</feature>
<dbReference type="Proteomes" id="UP000799118">
    <property type="component" value="Unassembled WGS sequence"/>
</dbReference>
<dbReference type="AlphaFoldDB" id="A0A6A4HN24"/>
<dbReference type="EMBL" id="ML769474">
    <property type="protein sequence ID" value="KAE9399011.1"/>
    <property type="molecule type" value="Genomic_DNA"/>
</dbReference>
<feature type="compositionally biased region" description="Basic and acidic residues" evidence="1">
    <location>
        <begin position="202"/>
        <end position="211"/>
    </location>
</feature>
<evidence type="ECO:0000256" key="1">
    <source>
        <dbReference type="SAM" id="MobiDB-lite"/>
    </source>
</evidence>
<name>A0A6A4HN24_9AGAR</name>
<sequence>MAFSSPPKKRKRDREDEGSLSLPGSPARSGKRPMHVMPAPKRPTVASQRRQHKKLTTPFKSPLMMKTAKLEEEKEPHLSQNTPLASANKPSAIESKKKHFTARAAAQFKSPLSSTGNANSSQSLGSIRLTPSIQVLERKIQILKRAVKVKKDKEEEALSDLTTRWTEAGREVAWEVWELVKDSENSSGKRSFKEGWGWEGQGNEKRAKSEGGDSWGWSTRTESTDENAMHQDEQELGVKEQQMDEDEERVEYTLGMMLRRLGIDPATLGWDDEEGIFKDP</sequence>
<dbReference type="Gene3D" id="6.10.140.1020">
    <property type="match status" value="1"/>
</dbReference>